<name>A0A369J950_HYPMA</name>
<keyword evidence="3" id="KW-1185">Reference proteome</keyword>
<dbReference type="AlphaFoldDB" id="A0A369J950"/>
<sequence length="243" mass="26078">MSHPSSTRAHGPHPIPTGNDARSFSAISSPSAVILRYIFTNTSAQDLYISMRKAANNITPDVADRFLECLKATGIATPQVVDAALDPTRRHCKQCHREYIESQNGPGVCSFGHCQPEIRLLLPNEGTSSSLPPGGQGQLHGTEVMLAKDLETSVIRGQSFTPLLAAPGLKIVVQEEYKCCGAKILVGIDRPLHGLCFIGRHTTRGGNARFRTCEEVMCQAARSIHPAVEAPASMDVDTNHAGA</sequence>
<evidence type="ECO:0000313" key="2">
    <source>
        <dbReference type="EMBL" id="RDB15974.1"/>
    </source>
</evidence>
<reference evidence="2" key="1">
    <citation type="submission" date="2018-04" db="EMBL/GenBank/DDBJ databases">
        <title>Whole genome sequencing of Hypsizygus marmoreus.</title>
        <authorList>
            <person name="Choi I.-G."/>
            <person name="Min B."/>
            <person name="Kim J.-G."/>
            <person name="Kim S."/>
            <person name="Oh Y.-L."/>
            <person name="Kong W.-S."/>
            <person name="Park H."/>
            <person name="Jeong J."/>
            <person name="Song E.-S."/>
        </authorList>
    </citation>
    <scope>NUCLEOTIDE SEQUENCE [LARGE SCALE GENOMIC DNA]</scope>
    <source>
        <strain evidence="2">51987-8</strain>
    </source>
</reference>
<dbReference type="Proteomes" id="UP000076154">
    <property type="component" value="Unassembled WGS sequence"/>
</dbReference>
<accession>A0A369J950</accession>
<protein>
    <submittedName>
        <fullName evidence="2">Uncharacterized protein</fullName>
    </submittedName>
</protein>
<comment type="caution">
    <text evidence="2">The sequence shown here is derived from an EMBL/GenBank/DDBJ whole genome shotgun (WGS) entry which is preliminary data.</text>
</comment>
<proteinExistence type="predicted"/>
<dbReference type="EMBL" id="LUEZ02000137">
    <property type="protein sequence ID" value="RDB15974.1"/>
    <property type="molecule type" value="Genomic_DNA"/>
</dbReference>
<evidence type="ECO:0000313" key="3">
    <source>
        <dbReference type="Proteomes" id="UP000076154"/>
    </source>
</evidence>
<gene>
    <name evidence="2" type="ORF">Hypma_003515</name>
</gene>
<dbReference type="InParanoid" id="A0A369J950"/>
<evidence type="ECO:0000256" key="1">
    <source>
        <dbReference type="SAM" id="MobiDB-lite"/>
    </source>
</evidence>
<feature type="region of interest" description="Disordered" evidence="1">
    <location>
        <begin position="1"/>
        <end position="23"/>
    </location>
</feature>
<organism evidence="2 3">
    <name type="scientific">Hypsizygus marmoreus</name>
    <name type="common">White beech mushroom</name>
    <name type="synonym">Agaricus marmoreus</name>
    <dbReference type="NCBI Taxonomy" id="39966"/>
    <lineage>
        <taxon>Eukaryota</taxon>
        <taxon>Fungi</taxon>
        <taxon>Dikarya</taxon>
        <taxon>Basidiomycota</taxon>
        <taxon>Agaricomycotina</taxon>
        <taxon>Agaricomycetes</taxon>
        <taxon>Agaricomycetidae</taxon>
        <taxon>Agaricales</taxon>
        <taxon>Tricholomatineae</taxon>
        <taxon>Lyophyllaceae</taxon>
        <taxon>Hypsizygus</taxon>
    </lineage>
</organism>